<keyword evidence="1" id="KW-0472">Membrane</keyword>
<reference evidence="3" key="1">
    <citation type="journal article" date="2014" name="Genome Announc.">
        <title>Draft genome sequence of Weissella oryzae SG25T, isolated from fermented rice grains.</title>
        <authorList>
            <person name="Tanizawa Y."/>
            <person name="Fujisawa T."/>
            <person name="Mochizuki T."/>
            <person name="Kaminuma E."/>
            <person name="Suzuki Y."/>
            <person name="Nakamura Y."/>
            <person name="Tohno M."/>
        </authorList>
    </citation>
    <scope>NUCLEOTIDE SEQUENCE [LARGE SCALE GENOMIC DNA]</scope>
    <source>
        <strain evidence="3">DSM 25784 / JCM 18191 / LMG 30913 / SG25</strain>
    </source>
</reference>
<gene>
    <name evidence="2" type="ORF">WOSG25_170110</name>
</gene>
<dbReference type="RefSeq" id="WP_190279660.1">
    <property type="nucleotide sequence ID" value="NZ_DF820500.1"/>
</dbReference>
<dbReference type="EMBL" id="DF820500">
    <property type="protein sequence ID" value="GAK31828.1"/>
    <property type="molecule type" value="Genomic_DNA"/>
</dbReference>
<organism evidence="2 3">
    <name type="scientific">Weissella oryzae (strain DSM 25784 / JCM 18191 / LMG 30913 / SG25)</name>
    <dbReference type="NCBI Taxonomy" id="1329250"/>
    <lineage>
        <taxon>Bacteria</taxon>
        <taxon>Bacillati</taxon>
        <taxon>Bacillota</taxon>
        <taxon>Bacilli</taxon>
        <taxon>Lactobacillales</taxon>
        <taxon>Lactobacillaceae</taxon>
        <taxon>Weissella</taxon>
    </lineage>
</organism>
<proteinExistence type="predicted"/>
<dbReference type="STRING" id="1329250.WOSG25_170110"/>
<evidence type="ECO:0000313" key="2">
    <source>
        <dbReference type="EMBL" id="GAK31828.1"/>
    </source>
</evidence>
<evidence type="ECO:0000313" key="3">
    <source>
        <dbReference type="Proteomes" id="UP000030643"/>
    </source>
</evidence>
<accession>A0A069CXA5</accession>
<keyword evidence="1" id="KW-1133">Transmembrane helix</keyword>
<sequence>MYHAITFDDLKLLLGFVAVILATGGALIGFVNLVHFLCKKSTSMAATTNVQNQ</sequence>
<feature type="transmembrane region" description="Helical" evidence="1">
    <location>
        <begin position="12"/>
        <end position="34"/>
    </location>
</feature>
<protein>
    <submittedName>
        <fullName evidence="2">Uncharacterized protein</fullName>
    </submittedName>
</protein>
<evidence type="ECO:0000256" key="1">
    <source>
        <dbReference type="SAM" id="Phobius"/>
    </source>
</evidence>
<dbReference type="Proteomes" id="UP000030643">
    <property type="component" value="Unassembled WGS sequence"/>
</dbReference>
<name>A0A069CXA5_WEIOS</name>
<keyword evidence="1" id="KW-0812">Transmembrane</keyword>
<dbReference type="AlphaFoldDB" id="A0A069CXA5"/>
<keyword evidence="3" id="KW-1185">Reference proteome</keyword>